<dbReference type="AlphaFoldDB" id="A0A427YBY0"/>
<gene>
    <name evidence="2" type="ORF">EHS24_001137</name>
</gene>
<sequence>MHYAYMYNNQAYEPIYNVAQGGYVYPGDQYLYPPFVNYPFSPTYPAQHVPGGFHPPMVYPYSHPYSHHPPNYNYTVVPQPHVPTAVRTVSAPIPHAALPPPPYYAQQQYDRERQYELDRERDRERQRERDRQTRHDWDVVQHSKESHKAKERQAYDKGYSHGKHAERDRLGDRLDRHIERLEREDRPRRRGVHFERQHTQPAQMYEYKIAHPSGHGQVGILSNQLPQFYPAKA</sequence>
<dbReference type="RefSeq" id="XP_028480796.1">
    <property type="nucleotide sequence ID" value="XM_028616939.1"/>
</dbReference>
<keyword evidence="3" id="KW-1185">Reference proteome</keyword>
<proteinExistence type="predicted"/>
<organism evidence="2 3">
    <name type="scientific">Apiotrichum porosum</name>
    <dbReference type="NCBI Taxonomy" id="105984"/>
    <lineage>
        <taxon>Eukaryota</taxon>
        <taxon>Fungi</taxon>
        <taxon>Dikarya</taxon>
        <taxon>Basidiomycota</taxon>
        <taxon>Agaricomycotina</taxon>
        <taxon>Tremellomycetes</taxon>
        <taxon>Trichosporonales</taxon>
        <taxon>Trichosporonaceae</taxon>
        <taxon>Apiotrichum</taxon>
    </lineage>
</organism>
<comment type="caution">
    <text evidence="2">The sequence shown here is derived from an EMBL/GenBank/DDBJ whole genome shotgun (WGS) entry which is preliminary data.</text>
</comment>
<feature type="region of interest" description="Disordered" evidence="1">
    <location>
        <begin position="92"/>
        <end position="169"/>
    </location>
</feature>
<dbReference type="Proteomes" id="UP000279236">
    <property type="component" value="Unassembled WGS sequence"/>
</dbReference>
<name>A0A427YBY0_9TREE</name>
<protein>
    <submittedName>
        <fullName evidence="2">Uncharacterized protein</fullName>
    </submittedName>
</protein>
<dbReference type="EMBL" id="RSCE01000001">
    <property type="protein sequence ID" value="RSH88588.1"/>
    <property type="molecule type" value="Genomic_DNA"/>
</dbReference>
<feature type="compositionally biased region" description="Basic and acidic residues" evidence="1">
    <location>
        <begin position="109"/>
        <end position="169"/>
    </location>
</feature>
<evidence type="ECO:0000313" key="2">
    <source>
        <dbReference type="EMBL" id="RSH88588.1"/>
    </source>
</evidence>
<accession>A0A427YBY0</accession>
<dbReference type="GeneID" id="39585680"/>
<evidence type="ECO:0000256" key="1">
    <source>
        <dbReference type="SAM" id="MobiDB-lite"/>
    </source>
</evidence>
<reference evidence="2 3" key="1">
    <citation type="submission" date="2018-11" db="EMBL/GenBank/DDBJ databases">
        <title>Genome sequence of Apiotrichum porosum DSM 27194.</title>
        <authorList>
            <person name="Aliyu H."/>
            <person name="Gorte O."/>
            <person name="Ochsenreither K."/>
        </authorList>
    </citation>
    <scope>NUCLEOTIDE SEQUENCE [LARGE SCALE GENOMIC DNA]</scope>
    <source>
        <strain evidence="2 3">DSM 27194</strain>
    </source>
</reference>
<evidence type="ECO:0000313" key="3">
    <source>
        <dbReference type="Proteomes" id="UP000279236"/>
    </source>
</evidence>